<accession>A0ACD3SSH9</accession>
<protein>
    <submittedName>
        <fullName evidence="1">1-acyl-sn-glycerol-3-phosphate acyltransferase</fullName>
    </submittedName>
</protein>
<dbReference type="Proteomes" id="UP000004277">
    <property type="component" value="Unassembled WGS sequence"/>
</dbReference>
<proteinExistence type="predicted"/>
<evidence type="ECO:0000313" key="2">
    <source>
        <dbReference type="Proteomes" id="UP000004277"/>
    </source>
</evidence>
<evidence type="ECO:0000313" key="1">
    <source>
        <dbReference type="EMBL" id="TMS59098.1"/>
    </source>
</evidence>
<name>A0ACD3SSH9_9BURK</name>
<keyword evidence="1" id="KW-0012">Acyltransferase</keyword>
<dbReference type="EMBL" id="AKCV02000013">
    <property type="protein sequence ID" value="TMS59098.1"/>
    <property type="molecule type" value="Genomic_DNA"/>
</dbReference>
<keyword evidence="1" id="KW-0808">Transferase</keyword>
<reference evidence="1" key="1">
    <citation type="submission" date="2019-05" db="EMBL/GenBank/DDBJ databases">
        <title>Revised genome assembly of Burkholderiaceae (previously Ralstonia) sp. PBA.</title>
        <authorList>
            <person name="Gan H.M."/>
        </authorList>
    </citation>
    <scope>NUCLEOTIDE SEQUENCE</scope>
    <source>
        <strain evidence="1">PBA</strain>
    </source>
</reference>
<sequence length="248" mass="28221">MIWLKKARLAGHIVWGVTICAVVFPWSGHAARHRHIRRWSQRLLELCGVRLEVRELAPLARGRNDTGGERGFMVIANHISWLDIYLINAWQPVRFVAKSEIRNWPVIGWLCAKTGTFFIDRNRKRDARRMMHDLVEHMQQGDIVCVFPEGTTGDGRDVLPFHANLMQAPLHAGVPVQPVGLRYLDEQTGEWTPAPAYIGELTLLQSLDAILRAPPIRARLTVGEPLPTDERTRRELAELGSDAIRRLL</sequence>
<comment type="caution">
    <text evidence="1">The sequence shown here is derived from an EMBL/GenBank/DDBJ whole genome shotgun (WGS) entry which is preliminary data.</text>
</comment>
<gene>
    <name evidence="1" type="ORF">MW7_004295</name>
</gene>
<keyword evidence="2" id="KW-1185">Reference proteome</keyword>
<organism evidence="1 2">
    <name type="scientific">Imbroritus primus</name>
    <dbReference type="NCBI Taxonomy" id="3058603"/>
    <lineage>
        <taxon>Bacteria</taxon>
        <taxon>Pseudomonadati</taxon>
        <taxon>Pseudomonadota</taxon>
        <taxon>Betaproteobacteria</taxon>
        <taxon>Burkholderiales</taxon>
        <taxon>Burkholderiaceae</taxon>
        <taxon>Imbroritus</taxon>
    </lineage>
</organism>